<dbReference type="Proteomes" id="UP000248745">
    <property type="component" value="Unassembled WGS sequence"/>
</dbReference>
<name>A0A2W2AJ64_9BACT</name>
<protein>
    <submittedName>
        <fullName evidence="1">DUF3052 domain-containing protein</fullName>
    </submittedName>
</protein>
<dbReference type="InterPro" id="IPR021412">
    <property type="entry name" value="DUF3052"/>
</dbReference>
<dbReference type="EMBL" id="QKTW01000018">
    <property type="protein sequence ID" value="PZF72290.1"/>
    <property type="molecule type" value="Genomic_DNA"/>
</dbReference>
<evidence type="ECO:0000313" key="1">
    <source>
        <dbReference type="EMBL" id="PZF72290.1"/>
    </source>
</evidence>
<reference evidence="1 2" key="1">
    <citation type="submission" date="2018-06" db="EMBL/GenBank/DDBJ databases">
        <title>Mucibacter soli gen. nov., sp. nov., a new member of the family Chitinophagaceae producing mucin.</title>
        <authorList>
            <person name="Kim M.-K."/>
            <person name="Park S."/>
            <person name="Kim T.-S."/>
            <person name="Joung Y."/>
            <person name="Han J.-H."/>
            <person name="Kim S.B."/>
        </authorList>
    </citation>
    <scope>NUCLEOTIDE SEQUENCE [LARGE SCALE GENOMIC DNA]</scope>
    <source>
        <strain evidence="1 2">R1-15</strain>
    </source>
</reference>
<organism evidence="1 2">
    <name type="scientific">Taibaiella soli</name>
    <dbReference type="NCBI Taxonomy" id="1649169"/>
    <lineage>
        <taxon>Bacteria</taxon>
        <taxon>Pseudomonadati</taxon>
        <taxon>Bacteroidota</taxon>
        <taxon>Chitinophagia</taxon>
        <taxon>Chitinophagales</taxon>
        <taxon>Chitinophagaceae</taxon>
        <taxon>Taibaiella</taxon>
    </lineage>
</organism>
<keyword evidence="2" id="KW-1185">Reference proteome</keyword>
<dbReference type="RefSeq" id="WP_110999385.1">
    <property type="nucleotide sequence ID" value="NZ_QKTW01000018.1"/>
</dbReference>
<dbReference type="OrthoDB" id="9800461at2"/>
<comment type="caution">
    <text evidence="1">The sequence shown here is derived from an EMBL/GenBank/DDBJ whole genome shotgun (WGS) entry which is preliminary data.</text>
</comment>
<gene>
    <name evidence="1" type="ORF">DN068_13090</name>
</gene>
<sequence>MAGYSSNSLSKKLGLKAGLEVCIMHAPEDYAVLTADIYDQLIFKKEGSKELDFIHLFTNSFAELKKQLPKLKTQIKKNGMIWISWYKKSAGKPTELTENMIRDTALAIGLVDVKVCAVDEDWSGLKLVFRIVDR</sequence>
<proteinExistence type="predicted"/>
<accession>A0A2W2AJ64</accession>
<dbReference type="AlphaFoldDB" id="A0A2W2AJ64"/>
<evidence type="ECO:0000313" key="2">
    <source>
        <dbReference type="Proteomes" id="UP000248745"/>
    </source>
</evidence>
<dbReference type="Pfam" id="PF11253">
    <property type="entry name" value="DUF3052"/>
    <property type="match status" value="1"/>
</dbReference>